<evidence type="ECO:0000256" key="3">
    <source>
        <dbReference type="PROSITE-ProRule" id="PRU00023"/>
    </source>
</evidence>
<reference evidence="5" key="1">
    <citation type="submission" date="2025-08" db="UniProtKB">
        <authorList>
            <consortium name="RefSeq"/>
        </authorList>
    </citation>
    <scope>IDENTIFICATION</scope>
    <source>
        <tissue evidence="5">Gonads</tissue>
    </source>
</reference>
<evidence type="ECO:0000256" key="1">
    <source>
        <dbReference type="ARBA" id="ARBA00022737"/>
    </source>
</evidence>
<dbReference type="Pfam" id="PF12796">
    <property type="entry name" value="Ank_2"/>
    <property type="match status" value="2"/>
</dbReference>
<dbReference type="GeneID" id="106155703"/>
<evidence type="ECO:0000256" key="2">
    <source>
        <dbReference type="ARBA" id="ARBA00023043"/>
    </source>
</evidence>
<dbReference type="OrthoDB" id="5806726at2759"/>
<dbReference type="KEGG" id="lak:106155703"/>
<dbReference type="AlphaFoldDB" id="A0A1S3HM59"/>
<dbReference type="SMART" id="SM00248">
    <property type="entry name" value="ANK"/>
    <property type="match status" value="6"/>
</dbReference>
<evidence type="ECO:0000313" key="4">
    <source>
        <dbReference type="Proteomes" id="UP000085678"/>
    </source>
</evidence>
<dbReference type="PANTHER" id="PTHR24126">
    <property type="entry name" value="ANKYRIN REPEAT, PH AND SEC7 DOMAIN CONTAINING PROTEIN SECG-RELATED"/>
    <property type="match status" value="1"/>
</dbReference>
<dbReference type="Proteomes" id="UP000085678">
    <property type="component" value="Unplaced"/>
</dbReference>
<dbReference type="RefSeq" id="XP_013386119.1">
    <property type="nucleotide sequence ID" value="XM_013530665.1"/>
</dbReference>
<feature type="repeat" description="ANK" evidence="3">
    <location>
        <begin position="548"/>
        <end position="582"/>
    </location>
</feature>
<dbReference type="PROSITE" id="PS50088">
    <property type="entry name" value="ANK_REPEAT"/>
    <property type="match status" value="1"/>
</dbReference>
<dbReference type="InParanoid" id="A0A1S3HM59"/>
<gene>
    <name evidence="5" type="primary">LOC106155703</name>
</gene>
<dbReference type="PANTHER" id="PTHR24126:SF14">
    <property type="entry name" value="ANK_REP_REGION DOMAIN-CONTAINING PROTEIN"/>
    <property type="match status" value="1"/>
</dbReference>
<dbReference type="InterPro" id="IPR002110">
    <property type="entry name" value="Ankyrin_rpt"/>
</dbReference>
<accession>A0A1S3HM59</accession>
<dbReference type="Gene3D" id="1.25.40.20">
    <property type="entry name" value="Ankyrin repeat-containing domain"/>
    <property type="match status" value="2"/>
</dbReference>
<dbReference type="OMA" id="HTVINHI"/>
<keyword evidence="2 3" id="KW-0040">ANK repeat</keyword>
<evidence type="ECO:0000313" key="5">
    <source>
        <dbReference type="RefSeq" id="XP_013386119.1"/>
    </source>
</evidence>
<dbReference type="InterPro" id="IPR036770">
    <property type="entry name" value="Ankyrin_rpt-contain_sf"/>
</dbReference>
<keyword evidence="1" id="KW-0677">Repeat</keyword>
<protein>
    <submittedName>
        <fullName evidence="5">Uncharacterized protein LOC106155703</fullName>
    </submittedName>
</protein>
<keyword evidence="4" id="KW-1185">Reference proteome</keyword>
<organism evidence="4 5">
    <name type="scientific">Lingula anatina</name>
    <name type="common">Brachiopod</name>
    <name type="synonym">Lingula unguis</name>
    <dbReference type="NCBI Taxonomy" id="7574"/>
    <lineage>
        <taxon>Eukaryota</taxon>
        <taxon>Metazoa</taxon>
        <taxon>Spiralia</taxon>
        <taxon>Lophotrochozoa</taxon>
        <taxon>Brachiopoda</taxon>
        <taxon>Linguliformea</taxon>
        <taxon>Lingulata</taxon>
        <taxon>Lingulida</taxon>
        <taxon>Linguloidea</taxon>
        <taxon>Lingulidae</taxon>
        <taxon>Lingula</taxon>
    </lineage>
</organism>
<sequence length="645" mass="72607">MQVSSDLIQGYCQQGDLEALQLSLSGISQKDIRNLLSKKNTAAGTALFEAIVHQRTEIVDFLLNQKYCDLEQECDVDIEFCPLPVKGICTALYLAILVDNEAIVKSLLEAGASATHRTKRKTPLFLIADSAGLSVNLLHLLVHHGADVNEKLNGWNVLHAVCHNHRANFDAANVKKVVQFVRALAEYGLDINAQSDCGCTPVEEACKTGCYLVGKWLLEQRSLKVTERERIRLWLQLGAACILHNAQLIYDQVLVSRTLKCWKKALKVADVSHCTDAFKELPDFIVEFKDSEDCQGTCNEILLSISPFRDKDTLRKLGRNFRALEQQALALRMSLNVEPTKSKLVLGELLHEASRVVDQDMCLGIKLFIYSINLSLEGKFQNQCEEALSFLMQYALHKFTTGKISNNSDAARYIDPLITMVNLINKLMKLILELTPICGEKDNSNFMEQIENLMGILGMLHVINSKTALNPSQKGKLVHSLSTILEIEDQVGQTFEINLNWEFIRIASYNVFTARSTLYFFQEALYPSILITDWLVKAGIDVNVKDKDGTTPLIFCLKSLHPDKDFIRYFIMNGAHVDVENRYGENPYDILMAHPELGISPFEFMTLKCLAARTIIKQKLCYSKSGMLPKNLLAFVQVHEECGQH</sequence>
<dbReference type="SUPFAM" id="SSF48403">
    <property type="entry name" value="Ankyrin repeat"/>
    <property type="match status" value="1"/>
</dbReference>
<dbReference type="STRING" id="7574.A0A1S3HM59"/>
<name>A0A1S3HM59_LINAN</name>
<proteinExistence type="predicted"/>